<protein>
    <recommendedName>
        <fullName evidence="1">NERD domain-containing protein</fullName>
    </recommendedName>
</protein>
<dbReference type="RefSeq" id="WP_284251511.1">
    <property type="nucleotide sequence ID" value="NZ_BSUW01000001.1"/>
</dbReference>
<accession>A0AA38CZC4</accession>
<name>A0AA38CZC4_9ENTE</name>
<sequence>MRQKSHELQYLEVLYQRGGLTIDEEKEYWKLLRGYQGEIQFDQLCYHFLNTEFAMMDDITLQLGKSVTQIDKLIAEDKVLWVIDIKNYQGKYKYENNCWTVNENILSNNICEQLARVCRITQQILNQEGIKMTVKGVLVFINPHSEVKIVDSINELVLSSNQIPQWLMSLKKLSHSVAWQSTIEKYRIPNYRTTRITTAEHFAKLKKGIRCPNCGSFATKKQHYHTLECSCGCFRVKEKAILRTISEYGIIRHDVSLKKKDIHEFIGKEYSLAYVETLLKKHFKRIGDTYCYENKGVSFDIWFDDKKEYLDSIESRIFGIEKIEN</sequence>
<evidence type="ECO:0000313" key="3">
    <source>
        <dbReference type="Proteomes" id="UP001157039"/>
    </source>
</evidence>
<dbReference type="AlphaFoldDB" id="A0AA38CZC4"/>
<reference evidence="2 3" key="1">
    <citation type="journal article" date="2014" name="Int. J. Syst. Evol. Microbiol.">
        <title>Complete genome sequence of Corynebacterium casei LMG S-19264T (=DSM 44701T), isolated from a smear-ripened cheese.</title>
        <authorList>
            <consortium name="US DOE Joint Genome Institute (JGI-PGF)"/>
            <person name="Walter F."/>
            <person name="Albersmeier A."/>
            <person name="Kalinowski J."/>
            <person name="Ruckert C."/>
        </authorList>
    </citation>
    <scope>NUCLEOTIDE SEQUENCE [LARGE SCALE GENOMIC DNA]</scope>
    <source>
        <strain evidence="2 3">NBRC 114545</strain>
    </source>
</reference>
<dbReference type="PROSITE" id="PS50965">
    <property type="entry name" value="NERD"/>
    <property type="match status" value="1"/>
</dbReference>
<dbReference type="Pfam" id="PF08378">
    <property type="entry name" value="NERD"/>
    <property type="match status" value="1"/>
</dbReference>
<comment type="caution">
    <text evidence="2">The sequence shown here is derived from an EMBL/GenBank/DDBJ whole genome shotgun (WGS) entry which is preliminary data.</text>
</comment>
<dbReference type="Proteomes" id="UP001157039">
    <property type="component" value="Unassembled WGS sequence"/>
</dbReference>
<dbReference type="EMBL" id="BSUW01000001">
    <property type="protein sequence ID" value="GMA73240.1"/>
    <property type="molecule type" value="Genomic_DNA"/>
</dbReference>
<organism evidence="2 3">
    <name type="scientific">Tetragenococcus osmophilus</name>
    <dbReference type="NCBI Taxonomy" id="526944"/>
    <lineage>
        <taxon>Bacteria</taxon>
        <taxon>Bacillati</taxon>
        <taxon>Bacillota</taxon>
        <taxon>Bacilli</taxon>
        <taxon>Lactobacillales</taxon>
        <taxon>Enterococcaceae</taxon>
        <taxon>Tetragenococcus</taxon>
    </lineage>
</organism>
<feature type="domain" description="NERD" evidence="1">
    <location>
        <begin position="33"/>
        <end position="147"/>
    </location>
</feature>
<proteinExistence type="predicted"/>
<evidence type="ECO:0000259" key="1">
    <source>
        <dbReference type="PROSITE" id="PS50965"/>
    </source>
</evidence>
<dbReference type="InterPro" id="IPR011528">
    <property type="entry name" value="NERD"/>
</dbReference>
<evidence type="ECO:0000313" key="2">
    <source>
        <dbReference type="EMBL" id="GMA73240.1"/>
    </source>
</evidence>
<gene>
    <name evidence="2" type="ORF">GCM10025885_22890</name>
</gene>